<dbReference type="PANTHER" id="PTHR40072">
    <property type="entry name" value="MOLYBDOPTERIN-GUANINE DINUCLEOTIDE BIOSYNTHESIS ADAPTER PROTEIN-RELATED"/>
    <property type="match status" value="1"/>
</dbReference>
<dbReference type="InterPro" id="IPR052539">
    <property type="entry name" value="MGD_biosynthesis_adapter"/>
</dbReference>
<accession>A0A5J4JFQ9</accession>
<evidence type="ECO:0000313" key="2">
    <source>
        <dbReference type="EMBL" id="GER69425.1"/>
    </source>
</evidence>
<dbReference type="InterPro" id="IPR027417">
    <property type="entry name" value="P-loop_NTPase"/>
</dbReference>
<dbReference type="Pfam" id="PF03205">
    <property type="entry name" value="MobB"/>
    <property type="match status" value="1"/>
</dbReference>
<name>A0A5J4JFQ9_9BACI</name>
<evidence type="ECO:0000313" key="3">
    <source>
        <dbReference type="Proteomes" id="UP000391919"/>
    </source>
</evidence>
<protein>
    <submittedName>
        <fullName evidence="2">Molybdopterin-guanine dinucleotide biosynthesis protein MobB</fullName>
    </submittedName>
</protein>
<dbReference type="Proteomes" id="UP000391919">
    <property type="component" value="Unassembled WGS sequence"/>
</dbReference>
<dbReference type="InterPro" id="IPR004435">
    <property type="entry name" value="MobB_dom"/>
</dbReference>
<proteinExistence type="predicted"/>
<evidence type="ECO:0000259" key="1">
    <source>
        <dbReference type="Pfam" id="PF03205"/>
    </source>
</evidence>
<gene>
    <name evidence="2" type="primary">mobB</name>
    <name evidence="2" type="ORF">BpJC7_07280</name>
</gene>
<dbReference type="SUPFAM" id="SSF52540">
    <property type="entry name" value="P-loop containing nucleoside triphosphate hydrolases"/>
    <property type="match status" value="1"/>
</dbReference>
<organism evidence="2 3">
    <name type="scientific">Weizmannia acidilactici</name>
    <dbReference type="NCBI Taxonomy" id="2607726"/>
    <lineage>
        <taxon>Bacteria</taxon>
        <taxon>Bacillati</taxon>
        <taxon>Bacillota</taxon>
        <taxon>Bacilli</taxon>
        <taxon>Bacillales</taxon>
        <taxon>Bacillaceae</taxon>
        <taxon>Heyndrickxia</taxon>
    </lineage>
</organism>
<feature type="domain" description="Molybdopterin-guanine dinucleotide biosynthesis protein B (MobB)" evidence="1">
    <location>
        <begin position="3"/>
        <end position="123"/>
    </location>
</feature>
<sequence length="160" mass="17512">MKILQIAGCKDSGKTTLVELWSRVLAEKGYRVGTLKHHGHGGRPTLSAGKDSTRHFEAGAQAAGVDGDGLFVFAVHSEKGWGLEALIGWYKALPLDLLLIEGYKQAPYPKTVCLRGEEDADLLGLSNVLAAFSLNPELTGCMPIQDRKRCTEWIEAFMKR</sequence>
<dbReference type="AlphaFoldDB" id="A0A5J4JFQ9"/>
<dbReference type="Gene3D" id="3.40.50.300">
    <property type="entry name" value="P-loop containing nucleotide triphosphate hydrolases"/>
    <property type="match status" value="1"/>
</dbReference>
<dbReference type="NCBIfam" id="TIGR00176">
    <property type="entry name" value="mobB"/>
    <property type="match status" value="1"/>
</dbReference>
<comment type="caution">
    <text evidence="2">The sequence shown here is derived from an EMBL/GenBank/DDBJ whole genome shotgun (WGS) entry which is preliminary data.</text>
</comment>
<dbReference type="GO" id="GO:0005525">
    <property type="term" value="F:GTP binding"/>
    <property type="evidence" value="ECO:0007669"/>
    <property type="project" value="InterPro"/>
</dbReference>
<dbReference type="EMBL" id="BKZQ01000006">
    <property type="protein sequence ID" value="GER69425.1"/>
    <property type="molecule type" value="Genomic_DNA"/>
</dbReference>
<reference evidence="2 3" key="1">
    <citation type="submission" date="2019-09" db="EMBL/GenBank/DDBJ databases">
        <title>Draft genome sequence of Bacillus sp. JC-7.</title>
        <authorList>
            <person name="Tanaka N."/>
            <person name="Shiwa Y."/>
            <person name="Fujita N."/>
            <person name="Tanasupawat S."/>
        </authorList>
    </citation>
    <scope>NUCLEOTIDE SEQUENCE [LARGE SCALE GENOMIC DNA]</scope>
    <source>
        <strain evidence="2 3">JC-7</strain>
    </source>
</reference>
<dbReference type="GO" id="GO:0006777">
    <property type="term" value="P:Mo-molybdopterin cofactor biosynthetic process"/>
    <property type="evidence" value="ECO:0007669"/>
    <property type="project" value="InterPro"/>
</dbReference>
<dbReference type="PANTHER" id="PTHR40072:SF1">
    <property type="entry name" value="MOLYBDOPTERIN-GUANINE DINUCLEOTIDE BIOSYNTHESIS ADAPTER PROTEIN"/>
    <property type="match status" value="1"/>
</dbReference>
<keyword evidence="3" id="KW-1185">Reference proteome</keyword>
<dbReference type="RefSeq" id="WP_151679383.1">
    <property type="nucleotide sequence ID" value="NZ_BKZP01000007.1"/>
</dbReference>